<organism evidence="1">
    <name type="scientific">Panstrongylus lignarius</name>
    <dbReference type="NCBI Taxonomy" id="156445"/>
    <lineage>
        <taxon>Eukaryota</taxon>
        <taxon>Metazoa</taxon>
        <taxon>Ecdysozoa</taxon>
        <taxon>Arthropoda</taxon>
        <taxon>Hexapoda</taxon>
        <taxon>Insecta</taxon>
        <taxon>Pterygota</taxon>
        <taxon>Neoptera</taxon>
        <taxon>Paraneoptera</taxon>
        <taxon>Hemiptera</taxon>
        <taxon>Heteroptera</taxon>
        <taxon>Panheteroptera</taxon>
        <taxon>Cimicomorpha</taxon>
        <taxon>Reduviidae</taxon>
        <taxon>Triatominae</taxon>
        <taxon>Panstrongylus</taxon>
    </lineage>
</organism>
<dbReference type="AlphaFoldDB" id="A0A224Y3X8"/>
<name>A0A224Y3X8_9HEMI</name>
<dbReference type="EMBL" id="GFTR01001277">
    <property type="protein sequence ID" value="JAW15149.1"/>
    <property type="molecule type" value="Transcribed_RNA"/>
</dbReference>
<accession>A0A224Y3X8</accession>
<reference evidence="1" key="1">
    <citation type="journal article" date="2018" name="PLoS Negl. Trop. Dis.">
        <title>An insight into the salivary gland and fat body transcriptome of Panstrongylus lignarius (Hemiptera: Heteroptera), the main vector of Chagas disease in Peru.</title>
        <authorList>
            <person name="Nevoa J.C."/>
            <person name="Mendes M.T."/>
            <person name="da Silva M.V."/>
            <person name="Soares S.C."/>
            <person name="Oliveira C.J.F."/>
            <person name="Ribeiro J.M.C."/>
        </authorList>
    </citation>
    <scope>NUCLEOTIDE SEQUENCE</scope>
</reference>
<proteinExistence type="predicted"/>
<evidence type="ECO:0000313" key="1">
    <source>
        <dbReference type="EMBL" id="JAW15149.1"/>
    </source>
</evidence>
<protein>
    <submittedName>
        <fullName evidence="1">Putative secreted protein</fullName>
    </submittedName>
</protein>
<sequence>MVIGARSLLSVLPASGQCSLATDNTVHRYHYCLHVYLSTIISVQLHLSFLSLKFFRPTCFLFTELIFLWAHRLLSSSAPLFELMLIYVRLL</sequence>